<proteinExistence type="predicted"/>
<evidence type="ECO:0000313" key="4">
    <source>
        <dbReference type="Proteomes" id="UP001149165"/>
    </source>
</evidence>
<dbReference type="AlphaFoldDB" id="A0A9W9F7D3"/>
<reference evidence="3" key="1">
    <citation type="submission" date="2022-11" db="EMBL/GenBank/DDBJ databases">
        <authorList>
            <person name="Petersen C."/>
        </authorList>
    </citation>
    <scope>NUCLEOTIDE SEQUENCE</scope>
    <source>
        <strain evidence="3">IBT 30069</strain>
    </source>
</reference>
<dbReference type="InterPro" id="IPR016088">
    <property type="entry name" value="Chalcone_isomerase_3-sand"/>
</dbReference>
<accession>A0A9W9F7D3</accession>
<dbReference type="GO" id="GO:0016872">
    <property type="term" value="F:intramolecular lyase activity"/>
    <property type="evidence" value="ECO:0007669"/>
    <property type="project" value="InterPro"/>
</dbReference>
<dbReference type="InterPro" id="IPR016087">
    <property type="entry name" value="Chalcone_isomerase"/>
</dbReference>
<keyword evidence="4" id="KW-1185">Reference proteome</keyword>
<gene>
    <name evidence="3" type="ORF">N7456_010701</name>
</gene>
<feature type="domain" description="Chalcone isomerase" evidence="2">
    <location>
        <begin position="190"/>
        <end position="419"/>
    </location>
</feature>
<feature type="compositionally biased region" description="Polar residues" evidence="1">
    <location>
        <begin position="38"/>
        <end position="47"/>
    </location>
</feature>
<dbReference type="EMBL" id="JAPQKH010000006">
    <property type="protein sequence ID" value="KAJ5094840.1"/>
    <property type="molecule type" value="Genomic_DNA"/>
</dbReference>
<dbReference type="Proteomes" id="UP001149165">
    <property type="component" value="Unassembled WGS sequence"/>
</dbReference>
<dbReference type="Gene3D" id="3.50.70.10">
    <property type="match status" value="1"/>
</dbReference>
<evidence type="ECO:0000259" key="2">
    <source>
        <dbReference type="Pfam" id="PF16035"/>
    </source>
</evidence>
<organism evidence="3 4">
    <name type="scientific">Penicillium angulare</name>
    <dbReference type="NCBI Taxonomy" id="116970"/>
    <lineage>
        <taxon>Eukaryota</taxon>
        <taxon>Fungi</taxon>
        <taxon>Dikarya</taxon>
        <taxon>Ascomycota</taxon>
        <taxon>Pezizomycotina</taxon>
        <taxon>Eurotiomycetes</taxon>
        <taxon>Eurotiomycetidae</taxon>
        <taxon>Eurotiales</taxon>
        <taxon>Aspergillaceae</taxon>
        <taxon>Penicillium</taxon>
    </lineage>
</organism>
<dbReference type="PANTHER" id="PTHR47284:SF3">
    <property type="entry name" value="FATTY-ACID-BINDING PROTEIN 2"/>
    <property type="match status" value="1"/>
</dbReference>
<dbReference type="SUPFAM" id="SSF54626">
    <property type="entry name" value="Chalcone isomerase"/>
    <property type="match status" value="1"/>
</dbReference>
<comment type="caution">
    <text evidence="3">The sequence shown here is derived from an EMBL/GenBank/DDBJ whole genome shotgun (WGS) entry which is preliminary data.</text>
</comment>
<dbReference type="InterPro" id="IPR036298">
    <property type="entry name" value="Chalcone_isomerase_sf"/>
</dbReference>
<name>A0A9W9F7D3_9EURO</name>
<dbReference type="OrthoDB" id="18193at2759"/>
<evidence type="ECO:0000313" key="3">
    <source>
        <dbReference type="EMBL" id="KAJ5094840.1"/>
    </source>
</evidence>
<feature type="region of interest" description="Disordered" evidence="1">
    <location>
        <begin position="38"/>
        <end position="59"/>
    </location>
</feature>
<evidence type="ECO:0000256" key="1">
    <source>
        <dbReference type="SAM" id="MobiDB-lite"/>
    </source>
</evidence>
<dbReference type="PANTHER" id="PTHR47284">
    <property type="entry name" value="FATTY-ACID-BINDING PROTEIN 2"/>
    <property type="match status" value="1"/>
</dbReference>
<protein>
    <recommendedName>
        <fullName evidence="2">Chalcone isomerase domain-containing protein</fullName>
    </recommendedName>
</protein>
<reference evidence="3" key="2">
    <citation type="journal article" date="2023" name="IMA Fungus">
        <title>Comparative genomic study of the Penicillium genus elucidates a diverse pangenome and 15 lateral gene transfer events.</title>
        <authorList>
            <person name="Petersen C."/>
            <person name="Sorensen T."/>
            <person name="Nielsen M.R."/>
            <person name="Sondergaard T.E."/>
            <person name="Sorensen J.L."/>
            <person name="Fitzpatrick D.A."/>
            <person name="Frisvad J.C."/>
            <person name="Nielsen K.L."/>
        </authorList>
    </citation>
    <scope>NUCLEOTIDE SEQUENCE</scope>
    <source>
        <strain evidence="3">IBT 30069</strain>
    </source>
</reference>
<sequence>MPPPLRAVPWRTCQNSTRHYLRSSPNSRYISTSNCLRSSKNVGSNPLRSRASANAGKEELHVSRYQRSMALSAAGIITCAAAMYGVIKLDVFGLEAHESTKTNAPGRDTPKPNEVKLTQTQNGAMKMDGPSGFPSDGGPSVIPIHGEDLVEQLATNNSSVPYFPTTIRLPSITGTDNKTAGDEISTSDGDEYQLLGLGIRSVSFLSIQVYVVGLYVAKGDITELQQRLVRTAVHPPIASPDESAAISGAGADAATSLVPPERQQLKELLLSAEHGDAAWTAILKDNGIRTAFRIVPTRNTDFMHLRDGWVRGITARAQQKKPAPGTTQPGEFQDVEFGTAMNDFKAVFGGGQRKSVPKGQTLFLLRNAHGALDALFQPDPKQPMHWMGRVADERVSRLVWLNYLAGKTVSSEGARKSIVDGLMTVVERPVGTVVQRVV</sequence>
<dbReference type="Pfam" id="PF16035">
    <property type="entry name" value="Chalcone_2"/>
    <property type="match status" value="1"/>
</dbReference>